<comment type="caution">
    <text evidence="11">The sequence shown here is derived from an EMBL/GenBank/DDBJ whole genome shotgun (WGS) entry which is preliminary data.</text>
</comment>
<evidence type="ECO:0000313" key="11">
    <source>
        <dbReference type="EMBL" id="TWI05915.1"/>
    </source>
</evidence>
<evidence type="ECO:0000256" key="6">
    <source>
        <dbReference type="ARBA" id="ARBA00023284"/>
    </source>
</evidence>
<evidence type="ECO:0000256" key="5">
    <source>
        <dbReference type="ARBA" id="ARBA00023157"/>
    </source>
</evidence>
<dbReference type="InterPro" id="IPR001853">
    <property type="entry name" value="DSBA-like_thioredoxin_dom"/>
</dbReference>
<evidence type="ECO:0000259" key="10">
    <source>
        <dbReference type="PROSITE" id="PS51352"/>
    </source>
</evidence>
<dbReference type="GO" id="GO:0042597">
    <property type="term" value="C:periplasmic space"/>
    <property type="evidence" value="ECO:0007669"/>
    <property type="project" value="UniProtKB-SubCell"/>
</dbReference>
<evidence type="ECO:0000256" key="2">
    <source>
        <dbReference type="ARBA" id="ARBA00005791"/>
    </source>
</evidence>
<comment type="subcellular location">
    <subcellularLocation>
        <location evidence="1 7">Periplasm</location>
    </subcellularLocation>
</comment>
<name>A0A562LEF2_9GAMM</name>
<evidence type="ECO:0000256" key="3">
    <source>
        <dbReference type="ARBA" id="ARBA00022729"/>
    </source>
</evidence>
<evidence type="ECO:0000256" key="9">
    <source>
        <dbReference type="SAM" id="SignalP"/>
    </source>
</evidence>
<dbReference type="GO" id="GO:0016491">
    <property type="term" value="F:oxidoreductase activity"/>
    <property type="evidence" value="ECO:0007669"/>
    <property type="project" value="InterPro"/>
</dbReference>
<keyword evidence="5 7" id="KW-1015">Disulfide bond</keyword>
<dbReference type="Pfam" id="PF01323">
    <property type="entry name" value="DSBA"/>
    <property type="match status" value="1"/>
</dbReference>
<evidence type="ECO:0000256" key="1">
    <source>
        <dbReference type="ARBA" id="ARBA00004418"/>
    </source>
</evidence>
<dbReference type="PANTHER" id="PTHR35891:SF2">
    <property type="entry name" value="THIOL:DISULFIDE INTERCHANGE PROTEIN DSBA"/>
    <property type="match status" value="1"/>
</dbReference>
<dbReference type="AlphaFoldDB" id="A0A562LEF2"/>
<dbReference type="RefSeq" id="WP_144897708.1">
    <property type="nucleotide sequence ID" value="NZ_VLKN01000001.1"/>
</dbReference>
<dbReference type="InterPro" id="IPR050824">
    <property type="entry name" value="Thiol_disulfide_DsbA"/>
</dbReference>
<dbReference type="InterPro" id="IPR036249">
    <property type="entry name" value="Thioredoxin-like_sf"/>
</dbReference>
<comment type="similarity">
    <text evidence="2">Belongs to the thioredoxin family. DsbA subfamily.</text>
</comment>
<dbReference type="Proteomes" id="UP000315167">
    <property type="component" value="Unassembled WGS sequence"/>
</dbReference>
<proteinExistence type="inferred from homology"/>
<evidence type="ECO:0000313" key="12">
    <source>
        <dbReference type="Proteomes" id="UP000315167"/>
    </source>
</evidence>
<dbReference type="PIRSF" id="PIRSF001488">
    <property type="entry name" value="Tdi_protein"/>
    <property type="match status" value="1"/>
</dbReference>
<protein>
    <recommendedName>
        <fullName evidence="7">Thiol:disulfide interchange protein</fullName>
    </recommendedName>
</protein>
<dbReference type="EMBL" id="VLKN01000001">
    <property type="protein sequence ID" value="TWI05915.1"/>
    <property type="molecule type" value="Genomic_DNA"/>
</dbReference>
<dbReference type="CDD" id="cd03019">
    <property type="entry name" value="DsbA_DsbA"/>
    <property type="match status" value="1"/>
</dbReference>
<reference evidence="11 12" key="1">
    <citation type="journal article" date="2015" name="Stand. Genomic Sci.">
        <title>Genomic Encyclopedia of Bacterial and Archaeal Type Strains, Phase III: the genomes of soil and plant-associated and newly described type strains.</title>
        <authorList>
            <person name="Whitman W.B."/>
            <person name="Woyke T."/>
            <person name="Klenk H.P."/>
            <person name="Zhou Y."/>
            <person name="Lilburn T.G."/>
            <person name="Beck B.J."/>
            <person name="De Vos P."/>
            <person name="Vandamme P."/>
            <person name="Eisen J.A."/>
            <person name="Garrity G."/>
            <person name="Hugenholtz P."/>
            <person name="Kyrpides N.C."/>
        </authorList>
    </citation>
    <scope>NUCLEOTIDE SEQUENCE [LARGE SCALE GENOMIC DNA]</scope>
    <source>
        <strain evidence="11 12">CGMCC 1.10821</strain>
    </source>
</reference>
<feature type="disulfide bond" description="Redox-active" evidence="8">
    <location>
        <begin position="61"/>
        <end position="64"/>
    </location>
</feature>
<sequence length="213" mass="23439">MIRRFTLWSLLAALLLPALVFAQASAAALVPGVDYEEIADGRPFGPADGKVEVVEIFAYSCHHCATFQPILDTWKRKLPTDVRFTYVPAAFDLDDPFARAFYAAQDKGLLARTHEAMFKAVNSDITLPRNATPDEVAAFYARYGVSPAAFAAAMQAPAVEARVRQAREFAIASDLQGTPTLVVNGRYRVLGNSFDDMLRIADQLIAKERAARR</sequence>
<feature type="domain" description="Thioredoxin" evidence="10">
    <location>
        <begin position="18"/>
        <end position="206"/>
    </location>
</feature>
<keyword evidence="4 7" id="KW-0574">Periplasm</keyword>
<dbReference type="InterPro" id="IPR013766">
    <property type="entry name" value="Thioredoxin_domain"/>
</dbReference>
<dbReference type="SUPFAM" id="SSF52833">
    <property type="entry name" value="Thioredoxin-like"/>
    <property type="match status" value="1"/>
</dbReference>
<dbReference type="OrthoDB" id="9784896at2"/>
<keyword evidence="6" id="KW-0676">Redox-active center</keyword>
<feature type="signal peptide" evidence="9">
    <location>
        <begin position="1"/>
        <end position="26"/>
    </location>
</feature>
<dbReference type="InterPro" id="IPR023205">
    <property type="entry name" value="DsbA/DsbL"/>
</dbReference>
<accession>A0A562LEF2</accession>
<dbReference type="PROSITE" id="PS51352">
    <property type="entry name" value="THIOREDOXIN_2"/>
    <property type="match status" value="1"/>
</dbReference>
<evidence type="ECO:0000256" key="8">
    <source>
        <dbReference type="PIRSR" id="PIRSR001488-1"/>
    </source>
</evidence>
<dbReference type="PANTHER" id="PTHR35891">
    <property type="entry name" value="THIOL:DISULFIDE INTERCHANGE PROTEIN DSBA"/>
    <property type="match status" value="1"/>
</dbReference>
<dbReference type="Gene3D" id="3.40.30.10">
    <property type="entry name" value="Glutaredoxin"/>
    <property type="match status" value="1"/>
</dbReference>
<feature type="chain" id="PRO_5021964424" description="Thiol:disulfide interchange protein" evidence="9">
    <location>
        <begin position="27"/>
        <end position="213"/>
    </location>
</feature>
<evidence type="ECO:0000256" key="7">
    <source>
        <dbReference type="PIRNR" id="PIRNR001488"/>
    </source>
</evidence>
<keyword evidence="12" id="KW-1185">Reference proteome</keyword>
<organism evidence="11 12">
    <name type="scientific">Luteimonas cucumeris</name>
    <dbReference type="NCBI Taxonomy" id="985012"/>
    <lineage>
        <taxon>Bacteria</taxon>
        <taxon>Pseudomonadati</taxon>
        <taxon>Pseudomonadota</taxon>
        <taxon>Gammaproteobacteria</taxon>
        <taxon>Lysobacterales</taxon>
        <taxon>Lysobacteraceae</taxon>
        <taxon>Luteimonas</taxon>
    </lineage>
</organism>
<evidence type="ECO:0000256" key="4">
    <source>
        <dbReference type="ARBA" id="ARBA00022764"/>
    </source>
</evidence>
<keyword evidence="3 9" id="KW-0732">Signal</keyword>
<gene>
    <name evidence="11" type="ORF">IP90_00177</name>
</gene>